<dbReference type="AlphaFoldDB" id="A0A0F9HMV1"/>
<name>A0A0F9HMV1_9ZZZZ</name>
<proteinExistence type="predicted"/>
<sequence length="62" mass="6724">MEKEKVLNLVTEALNKSGGDESKAADILMAMAEDEPELMLEFLNHGVTALRAIAEGQLATKH</sequence>
<gene>
    <name evidence="1" type="ORF">LCGC14_1763030</name>
</gene>
<dbReference type="EMBL" id="LAZR01016424">
    <property type="protein sequence ID" value="KKM04562.1"/>
    <property type="molecule type" value="Genomic_DNA"/>
</dbReference>
<organism evidence="1">
    <name type="scientific">marine sediment metagenome</name>
    <dbReference type="NCBI Taxonomy" id="412755"/>
    <lineage>
        <taxon>unclassified sequences</taxon>
        <taxon>metagenomes</taxon>
        <taxon>ecological metagenomes</taxon>
    </lineage>
</organism>
<evidence type="ECO:0000313" key="1">
    <source>
        <dbReference type="EMBL" id="KKM04562.1"/>
    </source>
</evidence>
<protein>
    <recommendedName>
        <fullName evidence="2">B12-binding N-terminal domain-containing protein</fullName>
    </recommendedName>
</protein>
<accession>A0A0F9HMV1</accession>
<reference evidence="1" key="1">
    <citation type="journal article" date="2015" name="Nature">
        <title>Complex archaea that bridge the gap between prokaryotes and eukaryotes.</title>
        <authorList>
            <person name="Spang A."/>
            <person name="Saw J.H."/>
            <person name="Jorgensen S.L."/>
            <person name="Zaremba-Niedzwiedzka K."/>
            <person name="Martijn J."/>
            <person name="Lind A.E."/>
            <person name="van Eijk R."/>
            <person name="Schleper C."/>
            <person name="Guy L."/>
            <person name="Ettema T.J."/>
        </authorList>
    </citation>
    <scope>NUCLEOTIDE SEQUENCE</scope>
</reference>
<evidence type="ECO:0008006" key="2">
    <source>
        <dbReference type="Google" id="ProtNLM"/>
    </source>
</evidence>
<comment type="caution">
    <text evidence="1">The sequence shown here is derived from an EMBL/GenBank/DDBJ whole genome shotgun (WGS) entry which is preliminary data.</text>
</comment>